<proteinExistence type="inferred from homology"/>
<name>A0A251QHT0_PRUPE</name>
<evidence type="ECO:0000313" key="6">
    <source>
        <dbReference type="Proteomes" id="UP000006882"/>
    </source>
</evidence>
<sequence length="386" mass="42078">MRLRLPKACDLQKLFLAGMAMVATLSCLSHSKCEFEAIFNFGDSNSDTGGFWAAFPAQSGPYGMTYFKRPVGRATDGRLMLDFLAQALGLPFISPYLQSIGSDYRHGANYATLASTVLLPNTSLFVTGISPFSLAIQLNQMKAFKAQVEEHSWDQQESKRLPSWDIFGKSLYTFYIGQNDFTSNLAAIGVGGVKQYLPQVVSQIAGTIKELYALGGRAFLVLNLAPVGCYPSFLVGLPPSELDAFGCSISYNNAVVDYNNMLKETLRQTRGSLPNASLIYVDTSSVLLELFRHPTSHGLKYGTKACCGHGGGAHNFDPRVFCGNTKVINGRTVTATASSDPYNYVSWDGVHATEAANKLVTWAILNGSYSDPPFPFHDFCDLQPLN</sequence>
<protein>
    <recommendedName>
        <fullName evidence="7">GDSL esterase/lipase</fullName>
    </recommendedName>
</protein>
<gene>
    <name evidence="5" type="ORF">PRUPE_2G182700</name>
</gene>
<evidence type="ECO:0000256" key="4">
    <source>
        <dbReference type="ARBA" id="ARBA00023180"/>
    </source>
</evidence>
<dbReference type="CDD" id="cd01837">
    <property type="entry name" value="SGNH_plant_lipase_like"/>
    <property type="match status" value="1"/>
</dbReference>
<keyword evidence="6" id="KW-1185">Reference proteome</keyword>
<dbReference type="SMR" id="A0A251QHT0"/>
<reference evidence="5 6" key="1">
    <citation type="journal article" date="2013" name="Nat. Genet.">
        <title>The high-quality draft genome of peach (Prunus persica) identifies unique patterns of genetic diversity, domestication and genome evolution.</title>
        <authorList>
            <consortium name="International Peach Genome Initiative"/>
            <person name="Verde I."/>
            <person name="Abbott A.G."/>
            <person name="Scalabrin S."/>
            <person name="Jung S."/>
            <person name="Shu S."/>
            <person name="Marroni F."/>
            <person name="Zhebentyayeva T."/>
            <person name="Dettori M.T."/>
            <person name="Grimwood J."/>
            <person name="Cattonaro F."/>
            <person name="Zuccolo A."/>
            <person name="Rossini L."/>
            <person name="Jenkins J."/>
            <person name="Vendramin E."/>
            <person name="Meisel L.A."/>
            <person name="Decroocq V."/>
            <person name="Sosinski B."/>
            <person name="Prochnik S."/>
            <person name="Mitros T."/>
            <person name="Policriti A."/>
            <person name="Cipriani G."/>
            <person name="Dondini L."/>
            <person name="Ficklin S."/>
            <person name="Goodstein D.M."/>
            <person name="Xuan P."/>
            <person name="Del Fabbro C."/>
            <person name="Aramini V."/>
            <person name="Copetti D."/>
            <person name="Gonzalez S."/>
            <person name="Horner D.S."/>
            <person name="Falchi R."/>
            <person name="Lucas S."/>
            <person name="Mica E."/>
            <person name="Maldonado J."/>
            <person name="Lazzari B."/>
            <person name="Bielenberg D."/>
            <person name="Pirona R."/>
            <person name="Miculan M."/>
            <person name="Barakat A."/>
            <person name="Testolin R."/>
            <person name="Stella A."/>
            <person name="Tartarini S."/>
            <person name="Tonutti P."/>
            <person name="Arus P."/>
            <person name="Orellana A."/>
            <person name="Wells C."/>
            <person name="Main D."/>
            <person name="Vizzotto G."/>
            <person name="Silva H."/>
            <person name="Salamini F."/>
            <person name="Schmutz J."/>
            <person name="Morgante M."/>
            <person name="Rokhsar D.S."/>
        </authorList>
    </citation>
    <scope>NUCLEOTIDE SEQUENCE [LARGE SCALE GENOMIC DNA]</scope>
    <source>
        <strain evidence="6">cv. Nemared</strain>
    </source>
</reference>
<evidence type="ECO:0000313" key="5">
    <source>
        <dbReference type="EMBL" id="ONI23328.1"/>
    </source>
</evidence>
<dbReference type="InterPro" id="IPR001087">
    <property type="entry name" value="GDSL"/>
</dbReference>
<keyword evidence="3" id="KW-0378">Hydrolase</keyword>
<dbReference type="Pfam" id="PF00657">
    <property type="entry name" value="Lipase_GDSL"/>
    <property type="match status" value="1"/>
</dbReference>
<dbReference type="GO" id="GO:0016788">
    <property type="term" value="F:hydrolase activity, acting on ester bonds"/>
    <property type="evidence" value="ECO:0007669"/>
    <property type="project" value="InterPro"/>
</dbReference>
<organism evidence="5 6">
    <name type="scientific">Prunus persica</name>
    <name type="common">Peach</name>
    <name type="synonym">Amygdalus persica</name>
    <dbReference type="NCBI Taxonomy" id="3760"/>
    <lineage>
        <taxon>Eukaryota</taxon>
        <taxon>Viridiplantae</taxon>
        <taxon>Streptophyta</taxon>
        <taxon>Embryophyta</taxon>
        <taxon>Tracheophyta</taxon>
        <taxon>Spermatophyta</taxon>
        <taxon>Magnoliopsida</taxon>
        <taxon>eudicotyledons</taxon>
        <taxon>Gunneridae</taxon>
        <taxon>Pentapetalae</taxon>
        <taxon>rosids</taxon>
        <taxon>fabids</taxon>
        <taxon>Rosales</taxon>
        <taxon>Rosaceae</taxon>
        <taxon>Amygdaloideae</taxon>
        <taxon>Amygdaleae</taxon>
        <taxon>Prunus</taxon>
    </lineage>
</organism>
<dbReference type="eggNOG" id="ENOG502QPIT">
    <property type="taxonomic scope" value="Eukaryota"/>
</dbReference>
<dbReference type="InterPro" id="IPR035669">
    <property type="entry name" value="SGNH_plant_lipase-like"/>
</dbReference>
<dbReference type="PROSITE" id="PS51257">
    <property type="entry name" value="PROKAR_LIPOPROTEIN"/>
    <property type="match status" value="1"/>
</dbReference>
<dbReference type="AlphaFoldDB" id="A0A251QHT0"/>
<dbReference type="OrthoDB" id="1600564at2759"/>
<dbReference type="EMBL" id="CM007652">
    <property type="protein sequence ID" value="ONI23328.1"/>
    <property type="molecule type" value="Genomic_DNA"/>
</dbReference>
<dbReference type="Proteomes" id="UP000006882">
    <property type="component" value="Chromosome G2"/>
</dbReference>
<evidence type="ECO:0000256" key="2">
    <source>
        <dbReference type="ARBA" id="ARBA00022729"/>
    </source>
</evidence>
<dbReference type="PANTHER" id="PTHR22835">
    <property type="entry name" value="ZINC FINGER FYVE DOMAIN CONTAINING PROTEIN"/>
    <property type="match status" value="1"/>
</dbReference>
<evidence type="ECO:0000256" key="1">
    <source>
        <dbReference type="ARBA" id="ARBA00008668"/>
    </source>
</evidence>
<keyword evidence="2" id="KW-0732">Signal</keyword>
<dbReference type="PANTHER" id="PTHR22835:SF476">
    <property type="entry name" value="OS06G0160200 PROTEIN"/>
    <property type="match status" value="1"/>
</dbReference>
<dbReference type="Gene3D" id="3.40.50.1110">
    <property type="entry name" value="SGNH hydrolase"/>
    <property type="match status" value="1"/>
</dbReference>
<evidence type="ECO:0008006" key="7">
    <source>
        <dbReference type="Google" id="ProtNLM"/>
    </source>
</evidence>
<accession>A0A251QHT0</accession>
<dbReference type="InterPro" id="IPR036514">
    <property type="entry name" value="SGNH_hydro_sf"/>
</dbReference>
<dbReference type="Gramene" id="ONI23328">
    <property type="protein sequence ID" value="ONI23328"/>
    <property type="gene ID" value="PRUPE_2G182700"/>
</dbReference>
<keyword evidence="4" id="KW-0325">Glycoprotein</keyword>
<comment type="similarity">
    <text evidence="1">Belongs to the 'GDSL' lipolytic enzyme family.</text>
</comment>
<evidence type="ECO:0000256" key="3">
    <source>
        <dbReference type="ARBA" id="ARBA00022801"/>
    </source>
</evidence>